<proteinExistence type="predicted"/>
<dbReference type="Gene3D" id="2.10.70.10">
    <property type="entry name" value="Complement Module, domain 1"/>
    <property type="match status" value="1"/>
</dbReference>
<organism evidence="2 3">
    <name type="scientific">Kolteria novifilia</name>
    <dbReference type="NCBI Taxonomy" id="2527975"/>
    <lineage>
        <taxon>Bacteria</taxon>
        <taxon>Pseudomonadati</taxon>
        <taxon>Planctomycetota</taxon>
        <taxon>Planctomycetia</taxon>
        <taxon>Kolteriales</taxon>
        <taxon>Kolteriaceae</taxon>
        <taxon>Kolteria</taxon>
    </lineage>
</organism>
<dbReference type="EMBL" id="CP036279">
    <property type="protein sequence ID" value="QDU64765.1"/>
    <property type="molecule type" value="Genomic_DNA"/>
</dbReference>
<name>A0A518BCR1_9BACT</name>
<dbReference type="AlphaFoldDB" id="A0A518BCR1"/>
<evidence type="ECO:0000313" key="3">
    <source>
        <dbReference type="Proteomes" id="UP000317093"/>
    </source>
</evidence>
<accession>A0A518BCR1</accession>
<sequence>MTHSNQFPESHPDKPESAPAAPLVRSEDLMARGRELLILHGNDVYRLRVTKQNKLILTK</sequence>
<keyword evidence="3" id="KW-1185">Reference proteome</keyword>
<protein>
    <submittedName>
        <fullName evidence="2">Hemin uptake protein hemP</fullName>
    </submittedName>
</protein>
<evidence type="ECO:0000313" key="2">
    <source>
        <dbReference type="EMBL" id="QDU64765.1"/>
    </source>
</evidence>
<dbReference type="Proteomes" id="UP000317093">
    <property type="component" value="Chromosome"/>
</dbReference>
<evidence type="ECO:0000256" key="1">
    <source>
        <dbReference type="SAM" id="MobiDB-lite"/>
    </source>
</evidence>
<reference evidence="2 3" key="1">
    <citation type="submission" date="2019-02" db="EMBL/GenBank/DDBJ databases">
        <title>Deep-cultivation of Planctomycetes and their phenomic and genomic characterization uncovers novel biology.</title>
        <authorList>
            <person name="Wiegand S."/>
            <person name="Jogler M."/>
            <person name="Boedeker C."/>
            <person name="Pinto D."/>
            <person name="Vollmers J."/>
            <person name="Rivas-Marin E."/>
            <person name="Kohn T."/>
            <person name="Peeters S.H."/>
            <person name="Heuer A."/>
            <person name="Rast P."/>
            <person name="Oberbeckmann S."/>
            <person name="Bunk B."/>
            <person name="Jeske O."/>
            <person name="Meyerdierks A."/>
            <person name="Storesund J.E."/>
            <person name="Kallscheuer N."/>
            <person name="Luecker S."/>
            <person name="Lage O.M."/>
            <person name="Pohl T."/>
            <person name="Merkel B.J."/>
            <person name="Hornburger P."/>
            <person name="Mueller R.-W."/>
            <person name="Bruemmer F."/>
            <person name="Labrenz M."/>
            <person name="Spormann A.M."/>
            <person name="Op den Camp H."/>
            <person name="Overmann J."/>
            <person name="Amann R."/>
            <person name="Jetten M.S.M."/>
            <person name="Mascher T."/>
            <person name="Medema M.H."/>
            <person name="Devos D.P."/>
            <person name="Kaster A.-K."/>
            <person name="Ovreas L."/>
            <person name="Rohde M."/>
            <person name="Galperin M.Y."/>
            <person name="Jogler C."/>
        </authorList>
    </citation>
    <scope>NUCLEOTIDE SEQUENCE [LARGE SCALE GENOMIC DNA]</scope>
    <source>
        <strain evidence="2 3">Pan216</strain>
    </source>
</reference>
<dbReference type="RefSeq" id="WP_419193056.1">
    <property type="nucleotide sequence ID" value="NZ_CP036279.1"/>
</dbReference>
<dbReference type="InterPro" id="IPR019600">
    <property type="entry name" value="Hemin_uptake_protein_HemP"/>
</dbReference>
<dbReference type="Pfam" id="PF10636">
    <property type="entry name" value="hemP"/>
    <property type="match status" value="1"/>
</dbReference>
<gene>
    <name evidence="2" type="ORF">Pan216_56570</name>
</gene>
<feature type="region of interest" description="Disordered" evidence="1">
    <location>
        <begin position="1"/>
        <end position="23"/>
    </location>
</feature>
<dbReference type="KEGG" id="knv:Pan216_56570"/>